<dbReference type="EMBL" id="SJSN01000002">
    <property type="protein sequence ID" value="TCD12095.1"/>
    <property type="molecule type" value="Genomic_DNA"/>
</dbReference>
<reference evidence="2 3" key="1">
    <citation type="submission" date="2019-02" db="EMBL/GenBank/DDBJ databases">
        <title>Pedobacter sp. RP-3-11 sp. nov., isolated from Arctic soil.</title>
        <authorList>
            <person name="Dahal R.H."/>
        </authorList>
    </citation>
    <scope>NUCLEOTIDE SEQUENCE [LARGE SCALE GENOMIC DNA]</scope>
    <source>
        <strain evidence="2 3">RP-3-11</strain>
    </source>
</reference>
<dbReference type="InterPro" id="IPR025419">
    <property type="entry name" value="DUF4142"/>
</dbReference>
<dbReference type="Pfam" id="PF13628">
    <property type="entry name" value="DUF4142"/>
    <property type="match status" value="1"/>
</dbReference>
<evidence type="ECO:0000313" key="3">
    <source>
        <dbReference type="Proteomes" id="UP000291485"/>
    </source>
</evidence>
<dbReference type="PANTHER" id="PTHR38593:SF1">
    <property type="entry name" value="BLR2558 PROTEIN"/>
    <property type="match status" value="1"/>
</dbReference>
<comment type="caution">
    <text evidence="2">The sequence shown here is derived from an EMBL/GenBank/DDBJ whole genome shotgun (WGS) entry which is preliminary data.</text>
</comment>
<dbReference type="OrthoDB" id="883203at2"/>
<gene>
    <name evidence="2" type="ORF">EZ449_03500</name>
</gene>
<dbReference type="PANTHER" id="PTHR38593">
    <property type="entry name" value="BLR2558 PROTEIN"/>
    <property type="match status" value="1"/>
</dbReference>
<name>A0A4R0PB52_9SPHI</name>
<organism evidence="2 3">
    <name type="scientific">Pedobacter frigidisoli</name>
    <dbReference type="NCBI Taxonomy" id="2530455"/>
    <lineage>
        <taxon>Bacteria</taxon>
        <taxon>Pseudomonadati</taxon>
        <taxon>Bacteroidota</taxon>
        <taxon>Sphingobacteriia</taxon>
        <taxon>Sphingobacteriales</taxon>
        <taxon>Sphingobacteriaceae</taxon>
        <taxon>Pedobacter</taxon>
    </lineage>
</organism>
<feature type="domain" description="DUF4142" evidence="1">
    <location>
        <begin position="55"/>
        <end position="187"/>
    </location>
</feature>
<dbReference type="AlphaFoldDB" id="A0A4R0PB52"/>
<protein>
    <submittedName>
        <fullName evidence="2">DUF4142 domain-containing protein</fullName>
    </submittedName>
</protein>
<keyword evidence="3" id="KW-1185">Reference proteome</keyword>
<dbReference type="RefSeq" id="WP_131556575.1">
    <property type="nucleotide sequence ID" value="NZ_SJSN01000002.1"/>
</dbReference>
<accession>A0A4R0PB52</accession>
<evidence type="ECO:0000313" key="2">
    <source>
        <dbReference type="EMBL" id="TCD12095.1"/>
    </source>
</evidence>
<dbReference type="Proteomes" id="UP000291485">
    <property type="component" value="Unassembled WGS sequence"/>
</dbReference>
<sequence length="193" mass="21102">MKAIKNLGFAILAICSLSYCTNSSKTAEQKDSISQDSSLEVIQDKVEDTVDKQGDDPQLVYDLVESMYSGIAVMKQGSEKGTTAEIKALANKLTAEHTKLTEELQALATKKGWKLPIGESVDDKEKRMKLAEKTGSDYDKAWLSALEDRHKTNIGKLEGAKPTDPDLKVAGEKGLPKIKELLAAIQAVKKSYK</sequence>
<proteinExistence type="predicted"/>
<evidence type="ECO:0000259" key="1">
    <source>
        <dbReference type="Pfam" id="PF13628"/>
    </source>
</evidence>